<dbReference type="RefSeq" id="XP_012184507.1">
    <property type="nucleotide sequence ID" value="XM_012329117.1"/>
</dbReference>
<feature type="compositionally biased region" description="Basic residues" evidence="1">
    <location>
        <begin position="105"/>
        <end position="114"/>
    </location>
</feature>
<feature type="region of interest" description="Disordered" evidence="1">
    <location>
        <begin position="752"/>
        <end position="810"/>
    </location>
</feature>
<keyword evidence="3" id="KW-1185">Reference proteome</keyword>
<dbReference type="STRING" id="599839.J4H4M0"/>
<feature type="region of interest" description="Disordered" evidence="1">
    <location>
        <begin position="1"/>
        <end position="26"/>
    </location>
</feature>
<evidence type="ECO:0000313" key="2">
    <source>
        <dbReference type="EMBL" id="CCM05224.1"/>
    </source>
</evidence>
<feature type="compositionally biased region" description="Low complexity" evidence="1">
    <location>
        <begin position="239"/>
        <end position="250"/>
    </location>
</feature>
<protein>
    <recommendedName>
        <fullName evidence="4">Homeobox domain-containing protein</fullName>
    </recommendedName>
</protein>
<evidence type="ECO:0008006" key="4">
    <source>
        <dbReference type="Google" id="ProtNLM"/>
    </source>
</evidence>
<evidence type="ECO:0000256" key="1">
    <source>
        <dbReference type="SAM" id="MobiDB-lite"/>
    </source>
</evidence>
<organism evidence="2 3">
    <name type="scientific">Fibroporia radiculosa</name>
    <dbReference type="NCBI Taxonomy" id="599839"/>
    <lineage>
        <taxon>Eukaryota</taxon>
        <taxon>Fungi</taxon>
        <taxon>Dikarya</taxon>
        <taxon>Basidiomycota</taxon>
        <taxon>Agaricomycotina</taxon>
        <taxon>Agaricomycetes</taxon>
        <taxon>Polyporales</taxon>
        <taxon>Fibroporiaceae</taxon>
        <taxon>Fibroporia</taxon>
    </lineage>
</organism>
<dbReference type="Proteomes" id="UP000006352">
    <property type="component" value="Unassembled WGS sequence"/>
</dbReference>
<gene>
    <name evidence="2" type="ORF">FIBRA_07434</name>
</gene>
<sequence length="1090" mass="117660">MAPTTRSRKSSAPFLQEDTKPATSSYHLQDLSAGHRADLEKIWASDNRTPSLVSRRAWAEARSVDPSYVNSWFTRKKAQVLRKGLSVSPGSYELAVCAPSASVSSRKRNPNPRAVKRERSRSPLPSDVLKKRRKRASSPTGQRIKHASPSKSTYNHSCLVRHTRAHEANPHPACLTCFPMQHIITASTPAVAKPFSYFSFPSSPASSPALGFSSEAPSSDFDIDIPLTPRDTQRVGDCSIPSSSPPSGHSSDVRYCIYQNSCSSKAQVRNMSAYMPVESPVHINSTTSMVHTVSVNSQSLLDDMIDSGPVLPPRQKRKAMLSTTGTYRASCHDTGSIVLSVAAASSLPEGLFRDSTTEFCNNKQSLNSPKNVVSSSVMLHFAPQVAEDKNHPMASRPASSGSPTRNTREHEFQQEPASPCNFVPHRPTTFSAGHPDVGTRNNLALSVDNVVHHNVENLVPKSGLHYAVPEYDSPSTSADSPDLSSEHCIYATSTRTGNGKALNFVNPMGPTVASPIHLKTAVGTEVFTGLARRAPTHHASKTMLALLMNSSELTPAASSISSFSALPVFVAAPAHLLDSDYGALNKSALYVHQSDSPCDVAGDLSSPMKQYSSPVGCSEWLVSKPTPLLPHPQEIAIGNNTHDGSNIADHDAQISIRRKMAISSLLVDDDVNTGVSASVFHSVLVLVRDYRHVVCQASNDSLQGSVASRSTGPADGAKEVVSQAVIEPEDSKLDNDGQNEVIQRRGYISLKPTAAVVKPTSPPKNKKPKQTEKPEGKDKSTKNVVTEPISKRKRKTQCKTTSAADIIDPPSVSSKRLGDIMYTAQQGHKETTYSEALSVDLHSSHAAMKASTSAHAVQGKTAGSDRSLRQYHDATIKLECQLGHIPDAGNFAARVDGNGENVLPIRASTKAPAKAPQKRKPKPETTQASIKGAEKTRAGKAPIKRSAKKNEGQATAKTTARQKNRKEKTEKEKKPGNTLSESLLSSSLPTAEPLLAAPVRMETFGQPTSSSHISRVEDCQTQEHQPWLDLAPQRSTPAHVGDQQVETLLHLYADMSLTPEIRELLGVPEQVDTAWLAESERLNRELGLVL</sequence>
<dbReference type="EMBL" id="HE797183">
    <property type="protein sequence ID" value="CCM05224.1"/>
    <property type="molecule type" value="Genomic_DNA"/>
</dbReference>
<dbReference type="OrthoDB" id="3257151at2759"/>
<feature type="region of interest" description="Disordered" evidence="1">
    <location>
        <begin position="99"/>
        <end position="153"/>
    </location>
</feature>
<dbReference type="AlphaFoldDB" id="J4H4M0"/>
<name>J4H4M0_9APHY</name>
<proteinExistence type="predicted"/>
<dbReference type="GeneID" id="24100135"/>
<dbReference type="InParanoid" id="J4H4M0"/>
<accession>J4H4M0</accession>
<reference evidence="2 3" key="1">
    <citation type="journal article" date="2012" name="Appl. Environ. Microbiol.">
        <title>Short-read sequencing for genomic analysis of the brown rot fungus Fibroporia radiculosa.</title>
        <authorList>
            <person name="Tang J.D."/>
            <person name="Perkins A.D."/>
            <person name="Sonstegard T.S."/>
            <person name="Schroeder S.G."/>
            <person name="Burgess S.C."/>
            <person name="Diehl S.V."/>
        </authorList>
    </citation>
    <scope>NUCLEOTIDE SEQUENCE [LARGE SCALE GENOMIC DNA]</scope>
    <source>
        <strain evidence="2 3">TFFH 294</strain>
    </source>
</reference>
<feature type="region of interest" description="Disordered" evidence="1">
    <location>
        <begin position="385"/>
        <end position="428"/>
    </location>
</feature>
<evidence type="ECO:0000313" key="3">
    <source>
        <dbReference type="Proteomes" id="UP000006352"/>
    </source>
</evidence>
<feature type="compositionally biased region" description="Low complexity" evidence="1">
    <location>
        <begin position="978"/>
        <end position="987"/>
    </location>
</feature>
<dbReference type="HOGENOM" id="CLU_284691_0_0_1"/>
<feature type="region of interest" description="Disordered" evidence="1">
    <location>
        <begin position="904"/>
        <end position="987"/>
    </location>
</feature>
<feature type="compositionally biased region" description="Basic and acidic residues" evidence="1">
    <location>
        <begin position="769"/>
        <end position="781"/>
    </location>
</feature>
<feature type="region of interest" description="Disordered" evidence="1">
    <location>
        <begin position="232"/>
        <end position="251"/>
    </location>
</feature>